<gene>
    <name evidence="1" type="ORF">MED92_11979</name>
</gene>
<organism evidence="1 2">
    <name type="scientific">Neptuniibacter caesariensis</name>
    <dbReference type="NCBI Taxonomy" id="207954"/>
    <lineage>
        <taxon>Bacteria</taxon>
        <taxon>Pseudomonadati</taxon>
        <taxon>Pseudomonadota</taxon>
        <taxon>Gammaproteobacteria</taxon>
        <taxon>Oceanospirillales</taxon>
        <taxon>Oceanospirillaceae</taxon>
        <taxon>Neptuniibacter</taxon>
    </lineage>
</organism>
<dbReference type="AlphaFoldDB" id="A0A7U8GPN5"/>
<dbReference type="Pfam" id="PF10670">
    <property type="entry name" value="DUF4198"/>
    <property type="match status" value="1"/>
</dbReference>
<dbReference type="RefSeq" id="WP_007020068.1">
    <property type="nucleotide sequence ID" value="NZ_CH724125.1"/>
</dbReference>
<sequence>MLNNLKTVLKGCVVAGVIGVTGLAQAHPVWILPSEFSLSTEKDKGEWITVDVSASHNYFGADKSVALDNFFVLAPDGDRSPIASYFKGQRRSVFDHFIDQSGTYKIEGKRPTFYFTSYKSGKRDTPKRMFANKEEAKSRLPKNARDVSTLLIDLKTVSYITNNAPTDDVLATKGKGLELKPLTHPNDIVVGEEVEFVMLLDGKPVADVEAEVTPGGTKYRSERGAIEIKTAADGKITFTPEQAGPWLFGADLKTPVDSPLADYQLSIRFMSFEVLPE</sequence>
<reference evidence="1 2" key="1">
    <citation type="submission" date="2006-02" db="EMBL/GenBank/DDBJ databases">
        <authorList>
            <person name="Pinhassi J."/>
            <person name="Pedros-Alio C."/>
            <person name="Ferriera S."/>
            <person name="Johnson J."/>
            <person name="Kravitz S."/>
            <person name="Halpern A."/>
            <person name="Remington K."/>
            <person name="Beeson K."/>
            <person name="Tran B."/>
            <person name="Rogers Y.-H."/>
            <person name="Friedman R."/>
            <person name="Venter J.C."/>
        </authorList>
    </citation>
    <scope>NUCLEOTIDE SEQUENCE [LARGE SCALE GENOMIC DNA]</scope>
    <source>
        <strain evidence="1 2">MED92</strain>
    </source>
</reference>
<comment type="caution">
    <text evidence="1">The sequence shown here is derived from an EMBL/GenBank/DDBJ whole genome shotgun (WGS) entry which is preliminary data.</text>
</comment>
<dbReference type="InterPro" id="IPR019613">
    <property type="entry name" value="DUF4198"/>
</dbReference>
<evidence type="ECO:0000313" key="1">
    <source>
        <dbReference type="EMBL" id="EAR59502.1"/>
    </source>
</evidence>
<proteinExistence type="predicted"/>
<name>A0A7U8GPN5_NEPCE</name>
<dbReference type="Proteomes" id="UP000002171">
    <property type="component" value="Unassembled WGS sequence"/>
</dbReference>
<dbReference type="OrthoDB" id="5943at2"/>
<dbReference type="EMBL" id="AAOW01000048">
    <property type="protein sequence ID" value="EAR59502.1"/>
    <property type="molecule type" value="Genomic_DNA"/>
</dbReference>
<protein>
    <submittedName>
        <fullName evidence="1">Uncharacterized protein</fullName>
    </submittedName>
</protein>
<accession>A0A7U8GPN5</accession>
<keyword evidence="2" id="KW-1185">Reference proteome</keyword>
<evidence type="ECO:0000313" key="2">
    <source>
        <dbReference type="Proteomes" id="UP000002171"/>
    </source>
</evidence>